<dbReference type="Proteomes" id="UP000184096">
    <property type="component" value="Chromosome I"/>
</dbReference>
<evidence type="ECO:0000313" key="2">
    <source>
        <dbReference type="EMBL" id="SHN87101.1"/>
    </source>
</evidence>
<reference evidence="3" key="1">
    <citation type="submission" date="2016-11" db="EMBL/GenBank/DDBJ databases">
        <authorList>
            <person name="Varghese N."/>
            <person name="Submissions S."/>
        </authorList>
    </citation>
    <scope>NUCLEOTIDE SEQUENCE [LARGE SCALE GENOMIC DNA]</scope>
    <source>
        <strain evidence="3">GAS401</strain>
    </source>
</reference>
<sequence>MTSTSESQSQTQQLKSATRSTSSARKSILALSVFAVGLNAAAAVYTKSPADFALPDVSRLAALIPLPQEKAVTPVPEPVVAALKDVQSVQQQHAASLQESNALSQQNAALLEQDSTLLVSLRQSLSEEQSDVKKISGQLSTLIAKVDSLQNAIAPEFTSSIPKGRARNRLSGLARKRVAKPLKPAGPISVGGAPLTAAPAQVWTPAQSPEG</sequence>
<accession>A0A1M7UVP2</accession>
<name>A0A1M7UVP2_9BRAD</name>
<evidence type="ECO:0000313" key="3">
    <source>
        <dbReference type="Proteomes" id="UP000184096"/>
    </source>
</evidence>
<dbReference type="EMBL" id="LT670849">
    <property type="protein sequence ID" value="SHN87101.1"/>
    <property type="molecule type" value="Genomic_DNA"/>
</dbReference>
<organism evidence="2 3">
    <name type="scientific">Bradyrhizobium erythrophlei</name>
    <dbReference type="NCBI Taxonomy" id="1437360"/>
    <lineage>
        <taxon>Bacteria</taxon>
        <taxon>Pseudomonadati</taxon>
        <taxon>Pseudomonadota</taxon>
        <taxon>Alphaproteobacteria</taxon>
        <taxon>Hyphomicrobiales</taxon>
        <taxon>Nitrobacteraceae</taxon>
        <taxon>Bradyrhizobium</taxon>
    </lineage>
</organism>
<dbReference type="RefSeq" id="WP_072825056.1">
    <property type="nucleotide sequence ID" value="NZ_LT670849.1"/>
</dbReference>
<protein>
    <submittedName>
        <fullName evidence="2">Uncharacterized protein</fullName>
    </submittedName>
</protein>
<proteinExistence type="predicted"/>
<dbReference type="OrthoDB" id="8230027at2"/>
<gene>
    <name evidence="2" type="ORF">SAMN05444170_6999</name>
</gene>
<evidence type="ECO:0000256" key="1">
    <source>
        <dbReference type="SAM" id="MobiDB-lite"/>
    </source>
</evidence>
<feature type="region of interest" description="Disordered" evidence="1">
    <location>
        <begin position="1"/>
        <end position="23"/>
    </location>
</feature>
<dbReference type="AlphaFoldDB" id="A0A1M7UVP2"/>
<keyword evidence="3" id="KW-1185">Reference proteome</keyword>
<feature type="region of interest" description="Disordered" evidence="1">
    <location>
        <begin position="177"/>
        <end position="211"/>
    </location>
</feature>